<dbReference type="GO" id="GO:0003677">
    <property type="term" value="F:DNA binding"/>
    <property type="evidence" value="ECO:0007669"/>
    <property type="project" value="UniProtKB-KW"/>
</dbReference>
<dbReference type="PROSITE" id="PS50949">
    <property type="entry name" value="HTH_GNTR"/>
    <property type="match status" value="1"/>
</dbReference>
<evidence type="ECO:0000256" key="2">
    <source>
        <dbReference type="ARBA" id="ARBA00023125"/>
    </source>
</evidence>
<dbReference type="InterPro" id="IPR028978">
    <property type="entry name" value="Chorismate_lyase_/UTRA_dom_sf"/>
</dbReference>
<dbReference type="InterPro" id="IPR036388">
    <property type="entry name" value="WH-like_DNA-bd_sf"/>
</dbReference>
<evidence type="ECO:0000256" key="1">
    <source>
        <dbReference type="ARBA" id="ARBA00023015"/>
    </source>
</evidence>
<keyword evidence="3" id="KW-0804">Transcription</keyword>
<dbReference type="Pfam" id="PF00392">
    <property type="entry name" value="GntR"/>
    <property type="match status" value="1"/>
</dbReference>
<dbReference type="SMART" id="SM00866">
    <property type="entry name" value="UTRA"/>
    <property type="match status" value="1"/>
</dbReference>
<reference evidence="5" key="2">
    <citation type="submission" date="2020-09" db="EMBL/GenBank/DDBJ databases">
        <authorList>
            <person name="Sun Q."/>
            <person name="Sedlacek I."/>
        </authorList>
    </citation>
    <scope>NUCLEOTIDE SEQUENCE</scope>
    <source>
        <strain evidence="5">CCM 7086</strain>
    </source>
</reference>
<organism evidence="5 6">
    <name type="scientific">Oxalicibacterium flavum</name>
    <dbReference type="NCBI Taxonomy" id="179467"/>
    <lineage>
        <taxon>Bacteria</taxon>
        <taxon>Pseudomonadati</taxon>
        <taxon>Pseudomonadota</taxon>
        <taxon>Betaproteobacteria</taxon>
        <taxon>Burkholderiales</taxon>
        <taxon>Oxalobacteraceae</taxon>
        <taxon>Oxalicibacterium</taxon>
    </lineage>
</organism>
<accession>A0A8J2UMY6</accession>
<proteinExistence type="predicted"/>
<dbReference type="Gene3D" id="3.40.1410.10">
    <property type="entry name" value="Chorismate lyase-like"/>
    <property type="match status" value="1"/>
</dbReference>
<dbReference type="Proteomes" id="UP000620266">
    <property type="component" value="Unassembled WGS sequence"/>
</dbReference>
<dbReference type="InterPro" id="IPR000524">
    <property type="entry name" value="Tscrpt_reg_HTH_GntR"/>
</dbReference>
<dbReference type="SUPFAM" id="SSF64288">
    <property type="entry name" value="Chorismate lyase-like"/>
    <property type="match status" value="1"/>
</dbReference>
<dbReference type="InterPro" id="IPR050679">
    <property type="entry name" value="Bact_HTH_transcr_reg"/>
</dbReference>
<dbReference type="GO" id="GO:0003700">
    <property type="term" value="F:DNA-binding transcription factor activity"/>
    <property type="evidence" value="ECO:0007669"/>
    <property type="project" value="InterPro"/>
</dbReference>
<keyword evidence="6" id="KW-1185">Reference proteome</keyword>
<keyword evidence="2" id="KW-0238">DNA-binding</keyword>
<dbReference type="InterPro" id="IPR011663">
    <property type="entry name" value="UTRA"/>
</dbReference>
<dbReference type="Gene3D" id="1.10.10.10">
    <property type="entry name" value="Winged helix-like DNA-binding domain superfamily/Winged helix DNA-binding domain"/>
    <property type="match status" value="1"/>
</dbReference>
<feature type="domain" description="HTH gntR-type" evidence="4">
    <location>
        <begin position="22"/>
        <end position="90"/>
    </location>
</feature>
<evidence type="ECO:0000259" key="4">
    <source>
        <dbReference type="PROSITE" id="PS50949"/>
    </source>
</evidence>
<dbReference type="RefSeq" id="WP_188396456.1">
    <property type="nucleotide sequence ID" value="NZ_BMCG01000004.1"/>
</dbReference>
<dbReference type="SUPFAM" id="SSF46785">
    <property type="entry name" value="Winged helix' DNA-binding domain"/>
    <property type="match status" value="1"/>
</dbReference>
<protein>
    <submittedName>
        <fullName evidence="5">Transcriptional regulator</fullName>
    </submittedName>
</protein>
<dbReference type="SMART" id="SM00345">
    <property type="entry name" value="HTH_GNTR"/>
    <property type="match status" value="1"/>
</dbReference>
<dbReference type="GO" id="GO:0045892">
    <property type="term" value="P:negative regulation of DNA-templated transcription"/>
    <property type="evidence" value="ECO:0007669"/>
    <property type="project" value="TreeGrafter"/>
</dbReference>
<evidence type="ECO:0000313" key="5">
    <source>
        <dbReference type="EMBL" id="GGC14167.1"/>
    </source>
</evidence>
<dbReference type="CDD" id="cd07377">
    <property type="entry name" value="WHTH_GntR"/>
    <property type="match status" value="1"/>
</dbReference>
<dbReference type="FunFam" id="1.10.10.10:FF:000079">
    <property type="entry name" value="GntR family transcriptional regulator"/>
    <property type="match status" value="1"/>
</dbReference>
<dbReference type="AlphaFoldDB" id="A0A8J2UMY6"/>
<keyword evidence="1" id="KW-0805">Transcription regulation</keyword>
<dbReference type="PANTHER" id="PTHR44846:SF1">
    <property type="entry name" value="MANNOSYL-D-GLYCERATE TRANSPORT_METABOLISM SYSTEM REPRESSOR MNGR-RELATED"/>
    <property type="match status" value="1"/>
</dbReference>
<sequence>MSRIPACFNPKIIMPLPPSSTVPLYAQIKEALRAKIIDGTYVAHQKLPSESEMINAFGVSRITVRQAMNDLQKEGFLFKVHGKGTFVARPSVSQELTHLQGFGEAVRYLGHETFSEVLGLRTMAGSALVCGKLGLREGDTVTEIRRLRYLDREPISIDHSWVRHDIGSRLTEKNLRDKDLFSLLENELGQRLHSADVEIDATAADEEIGRRLKVQAGSPILRIERLTYASEDRPLVFEYIHYRAESFKYKLKVLR</sequence>
<reference evidence="5" key="1">
    <citation type="journal article" date="2014" name="Int. J. Syst. Evol. Microbiol.">
        <title>Complete genome sequence of Corynebacterium casei LMG S-19264T (=DSM 44701T), isolated from a smear-ripened cheese.</title>
        <authorList>
            <consortium name="US DOE Joint Genome Institute (JGI-PGF)"/>
            <person name="Walter F."/>
            <person name="Albersmeier A."/>
            <person name="Kalinowski J."/>
            <person name="Ruckert C."/>
        </authorList>
    </citation>
    <scope>NUCLEOTIDE SEQUENCE</scope>
    <source>
        <strain evidence="5">CCM 7086</strain>
    </source>
</reference>
<comment type="caution">
    <text evidence="5">The sequence shown here is derived from an EMBL/GenBank/DDBJ whole genome shotgun (WGS) entry which is preliminary data.</text>
</comment>
<evidence type="ECO:0000256" key="3">
    <source>
        <dbReference type="ARBA" id="ARBA00023163"/>
    </source>
</evidence>
<dbReference type="InterPro" id="IPR036390">
    <property type="entry name" value="WH_DNA-bd_sf"/>
</dbReference>
<dbReference type="Pfam" id="PF07702">
    <property type="entry name" value="UTRA"/>
    <property type="match status" value="1"/>
</dbReference>
<dbReference type="PRINTS" id="PR00035">
    <property type="entry name" value="HTHGNTR"/>
</dbReference>
<name>A0A8J2UMY6_9BURK</name>
<evidence type="ECO:0000313" key="6">
    <source>
        <dbReference type="Proteomes" id="UP000620266"/>
    </source>
</evidence>
<dbReference type="PANTHER" id="PTHR44846">
    <property type="entry name" value="MANNOSYL-D-GLYCERATE TRANSPORT/METABOLISM SYSTEM REPRESSOR MNGR-RELATED"/>
    <property type="match status" value="1"/>
</dbReference>
<dbReference type="EMBL" id="BMCG01000004">
    <property type="protein sequence ID" value="GGC14167.1"/>
    <property type="molecule type" value="Genomic_DNA"/>
</dbReference>
<gene>
    <name evidence="5" type="ORF">GCM10007205_23780</name>
</gene>